<dbReference type="HOGENOM" id="CLU_003468_5_3_9"/>
<dbReference type="PANTHER" id="PTHR30001">
    <property type="entry name" value="RIBONUCLEASE"/>
    <property type="match status" value="1"/>
</dbReference>
<evidence type="ECO:0000256" key="2">
    <source>
        <dbReference type="ARBA" id="ARBA00022723"/>
    </source>
</evidence>
<evidence type="ECO:0000256" key="5">
    <source>
        <dbReference type="ARBA" id="ARBA00022884"/>
    </source>
</evidence>
<feature type="domain" description="S1 motif" evidence="6">
    <location>
        <begin position="37"/>
        <end position="111"/>
    </location>
</feature>
<dbReference type="PANTHER" id="PTHR30001:SF0">
    <property type="entry name" value="RIBONUCLEASE G"/>
    <property type="match status" value="1"/>
</dbReference>
<reference evidence="8" key="1">
    <citation type="journal article" date="2010" name="Stand. Genomic Sci.">
        <title>Complete genome sequence of Syntrophothermus lipocalidus type strain (TGB-C1T).</title>
        <authorList>
            <consortium name="US DOE Joint Genome Institute (JGI-PGF)"/>
            <person name="Djao O."/>
            <person name="Zhang X."/>
            <person name="Lucas S."/>
            <person name="Lapidus A."/>
            <person name="Glavina Del Rio T."/>
            <person name="Nolan M."/>
            <person name="Tice H."/>
            <person name="Cheng J."/>
            <person name="Han C."/>
            <person name="Tapia R."/>
            <person name="Goodwin L."/>
            <person name="Pitluck S."/>
            <person name="Liolios K."/>
            <person name="Ivanova N."/>
            <person name="Mavromatis K."/>
            <person name="Mikhailova N."/>
            <person name="Ovchinnikova G."/>
            <person name="Pati A."/>
            <person name="Brambilla E."/>
            <person name="Chen A."/>
            <person name="Palaniappan K."/>
            <person name="Land M."/>
            <person name="Hauser L."/>
            <person name="Chang Y."/>
            <person name="Jeffries C."/>
            <person name="Rohde M."/>
            <person name="Sikorski J."/>
            <person name="Spring S."/>
            <person name="Goker M."/>
            <person name="Detter J."/>
            <person name="Woyke T."/>
            <person name="Bristow J."/>
            <person name="Eisen J."/>
            <person name="Markowitz V."/>
            <person name="Hugenholtz P."/>
            <person name="Kyrpides N."/>
            <person name="Klenk H."/>
        </authorList>
    </citation>
    <scope>NUCLEOTIDE SEQUENCE [LARGE SCALE GENOMIC DNA]</scope>
    <source>
        <strain evidence="8">DSM 12680 / TGB-C1</strain>
    </source>
</reference>
<dbReference type="GO" id="GO:0016787">
    <property type="term" value="F:hydrolase activity"/>
    <property type="evidence" value="ECO:0007669"/>
    <property type="project" value="UniProtKB-KW"/>
</dbReference>
<keyword evidence="4" id="KW-0460">Magnesium</keyword>
<dbReference type="Proteomes" id="UP000000378">
    <property type="component" value="Chromosome"/>
</dbReference>
<dbReference type="GO" id="GO:0004540">
    <property type="term" value="F:RNA nuclease activity"/>
    <property type="evidence" value="ECO:0007669"/>
    <property type="project" value="InterPro"/>
</dbReference>
<dbReference type="GO" id="GO:0005737">
    <property type="term" value="C:cytoplasm"/>
    <property type="evidence" value="ECO:0007669"/>
    <property type="project" value="TreeGrafter"/>
</dbReference>
<name>D7CL99_SYNLT</name>
<comment type="cofactor">
    <cofactor evidence="1">
        <name>Mg(2+)</name>
        <dbReference type="ChEBI" id="CHEBI:18420"/>
    </cofactor>
</comment>
<evidence type="ECO:0000313" key="8">
    <source>
        <dbReference type="Proteomes" id="UP000000378"/>
    </source>
</evidence>
<dbReference type="Gene3D" id="2.40.50.140">
    <property type="entry name" value="Nucleic acid-binding proteins"/>
    <property type="match status" value="1"/>
</dbReference>
<dbReference type="InterPro" id="IPR003029">
    <property type="entry name" value="S1_domain"/>
</dbReference>
<protein>
    <submittedName>
        <fullName evidence="7">Ribonuclease, Rne/Rng family</fullName>
    </submittedName>
</protein>
<dbReference type="GO" id="GO:0046872">
    <property type="term" value="F:metal ion binding"/>
    <property type="evidence" value="ECO:0007669"/>
    <property type="project" value="UniProtKB-KW"/>
</dbReference>
<dbReference type="Pfam" id="PF10150">
    <property type="entry name" value="RNase_E_G"/>
    <property type="match status" value="1"/>
</dbReference>
<dbReference type="GO" id="GO:0003723">
    <property type="term" value="F:RNA binding"/>
    <property type="evidence" value="ECO:0007669"/>
    <property type="project" value="UniProtKB-KW"/>
</dbReference>
<evidence type="ECO:0000313" key="7">
    <source>
        <dbReference type="EMBL" id="ADI01484.1"/>
    </source>
</evidence>
<evidence type="ECO:0000256" key="1">
    <source>
        <dbReference type="ARBA" id="ARBA00001946"/>
    </source>
</evidence>
<dbReference type="CDD" id="cd04453">
    <property type="entry name" value="S1_RNase_E"/>
    <property type="match status" value="1"/>
</dbReference>
<keyword evidence="5" id="KW-0694">RNA-binding</keyword>
<keyword evidence="3" id="KW-0378">Hydrolase</keyword>
<dbReference type="SMART" id="SM00316">
    <property type="entry name" value="S1"/>
    <property type="match status" value="1"/>
</dbReference>
<organism evidence="7 8">
    <name type="scientific">Syntrophothermus lipocalidus (strain DSM 12680 / TGB-C1)</name>
    <dbReference type="NCBI Taxonomy" id="643648"/>
    <lineage>
        <taxon>Bacteria</taxon>
        <taxon>Bacillati</taxon>
        <taxon>Bacillota</taxon>
        <taxon>Clostridia</taxon>
        <taxon>Eubacteriales</taxon>
        <taxon>Syntrophomonadaceae</taxon>
        <taxon>Syntrophothermus</taxon>
    </lineage>
</organism>
<reference evidence="7 8" key="2">
    <citation type="journal article" date="2010" name="Stand. Genomic Sci.">
        <title>Complete genome sequence of Syntrophothermus lipocalidus type strain (TGB-C1).</title>
        <authorList>
            <person name="Djao O.D."/>
            <person name="Zhang X."/>
            <person name="Lucas S."/>
            <person name="Lapidus A."/>
            <person name="Del Rio T.G."/>
            <person name="Nolan M."/>
            <person name="Tice H."/>
            <person name="Cheng J.F."/>
            <person name="Han C."/>
            <person name="Tapia R."/>
            <person name="Goodwin L."/>
            <person name="Pitluck S."/>
            <person name="Liolios K."/>
            <person name="Ivanova N."/>
            <person name="Mavromatis K."/>
            <person name="Mikhailova N."/>
            <person name="Ovchinnikova G."/>
            <person name="Pati A."/>
            <person name="Brambilla E."/>
            <person name="Chen A."/>
            <person name="Palaniappan K."/>
            <person name="Land M."/>
            <person name="Hauser L."/>
            <person name="Chang Y.J."/>
            <person name="Jeffries C.D."/>
            <person name="Rohde M."/>
            <person name="Sikorski J."/>
            <person name="Spring S."/>
            <person name="Goker M."/>
            <person name="Detter J.C."/>
            <person name="Woyke T."/>
            <person name="Bristow J."/>
            <person name="Eisen J.A."/>
            <person name="Markowitz V."/>
            <person name="Hugenholtz P."/>
            <person name="Kyrpides N.C."/>
            <person name="Klenk H.P."/>
        </authorList>
    </citation>
    <scope>NUCLEOTIDE SEQUENCE [LARGE SCALE GENOMIC DNA]</scope>
    <source>
        <strain evidence="8">DSM 12680 / TGB-C1</strain>
    </source>
</reference>
<dbReference type="STRING" id="643648.Slip_0704"/>
<dbReference type="eggNOG" id="COG1530">
    <property type="taxonomic scope" value="Bacteria"/>
</dbReference>
<dbReference type="InterPro" id="IPR019307">
    <property type="entry name" value="RNA-bd_AU-1/RNase_E/G"/>
</dbReference>
<dbReference type="EMBL" id="CP002048">
    <property type="protein sequence ID" value="ADI01484.1"/>
    <property type="molecule type" value="Genomic_DNA"/>
</dbReference>
<accession>D7CL99</accession>
<dbReference type="InterPro" id="IPR012340">
    <property type="entry name" value="NA-bd_OB-fold"/>
</dbReference>
<keyword evidence="2" id="KW-0479">Metal-binding</keyword>
<dbReference type="GO" id="GO:0006364">
    <property type="term" value="P:rRNA processing"/>
    <property type="evidence" value="ECO:0007669"/>
    <property type="project" value="TreeGrafter"/>
</dbReference>
<evidence type="ECO:0000259" key="6">
    <source>
        <dbReference type="SMART" id="SM00316"/>
    </source>
</evidence>
<dbReference type="SUPFAM" id="SSF50249">
    <property type="entry name" value="Nucleic acid-binding proteins"/>
    <property type="match status" value="1"/>
</dbReference>
<dbReference type="AlphaFoldDB" id="D7CL99"/>
<evidence type="ECO:0000256" key="3">
    <source>
        <dbReference type="ARBA" id="ARBA00022801"/>
    </source>
</evidence>
<dbReference type="InterPro" id="IPR004659">
    <property type="entry name" value="RNase_E/G"/>
</dbReference>
<dbReference type="KEGG" id="slp:Slip_0704"/>
<evidence type="ECO:0000256" key="4">
    <source>
        <dbReference type="ARBA" id="ARBA00022842"/>
    </source>
</evidence>
<gene>
    <name evidence="7" type="ordered locus">Slip_0704</name>
</gene>
<dbReference type="RefSeq" id="WP_013174886.1">
    <property type="nucleotide sequence ID" value="NC_014220.1"/>
</dbReference>
<dbReference type="NCBIfam" id="TIGR00757">
    <property type="entry name" value="RNaseEG"/>
    <property type="match status" value="1"/>
</dbReference>
<sequence length="474" mass="54588">MSLDRHIIIEIYPWETRVGITEDGKLVEVFWENPESKVGKIYKGIVKDVVRGLSCAFVDLGFNRSAFLYTGENERFRNRGSVFSMLKKGQTVLVQVKKEAVAEKGARVTQDISIPGRHLVLLPNQEGVSVSRRITCDSRRRDLKRLLEEAKPQGVGVIARTNSAEAPNEEILAELRELLDLWERIKRSYESTRGPGVIYEDLGIIECSLREYLDVNTKAVLINHYEEKLRLEELLQDKHPDFAFLLRYEEGDLFDKYGLEKELKHALGRRVWLRHGGYLVIDETEALTVIDVNSGKYTSNSEFEETALRTNLDAAAEIPRQLRLRRIGGIILIDFIDMKKPGHQEEVLNRLQQELSKDKAHTRVMGFTRLGILEMTRQKSRHRLRQLFTEGCRWCRSEGRLPAVGSVANEIRRKLVSMDYILANTILCQANPEVIRELSGDRNSMIYIEERLGKRIVLEEEPGYDVATYKLFSR</sequence>
<keyword evidence="8" id="KW-1185">Reference proteome</keyword>
<proteinExistence type="predicted"/>